<proteinExistence type="predicted"/>
<dbReference type="EMBL" id="AMQM01007106">
    <property type="status" value="NOT_ANNOTATED_CDS"/>
    <property type="molecule type" value="Genomic_DNA"/>
</dbReference>
<gene>
    <name evidence="3" type="primary">20195565</name>
    <name evidence="2" type="ORF">HELRODRAFT_115096</name>
</gene>
<dbReference type="CTD" id="20195565"/>
<reference evidence="3" key="3">
    <citation type="submission" date="2015-06" db="UniProtKB">
        <authorList>
            <consortium name="EnsemblMetazoa"/>
        </authorList>
    </citation>
    <scope>IDENTIFICATION</scope>
</reference>
<protein>
    <submittedName>
        <fullName evidence="2 3">Uncharacterized protein</fullName>
    </submittedName>
</protein>
<dbReference type="EMBL" id="KB097563">
    <property type="protein sequence ID" value="ESN94775.1"/>
    <property type="molecule type" value="Genomic_DNA"/>
</dbReference>
<feature type="compositionally biased region" description="Acidic residues" evidence="1">
    <location>
        <begin position="8"/>
        <end position="20"/>
    </location>
</feature>
<name>T1EG63_HELRO</name>
<dbReference type="HOGENOM" id="CLU_1901442_0_0_1"/>
<feature type="region of interest" description="Disordered" evidence="1">
    <location>
        <begin position="69"/>
        <end position="134"/>
    </location>
</feature>
<dbReference type="Proteomes" id="UP000015101">
    <property type="component" value="Unassembled WGS sequence"/>
</dbReference>
<evidence type="ECO:0000313" key="3">
    <source>
        <dbReference type="EnsemblMetazoa" id="HelroP115096"/>
    </source>
</evidence>
<dbReference type="AlphaFoldDB" id="T1EG63"/>
<feature type="compositionally biased region" description="Low complexity" evidence="1">
    <location>
        <begin position="71"/>
        <end position="90"/>
    </location>
</feature>
<feature type="region of interest" description="Disordered" evidence="1">
    <location>
        <begin position="1"/>
        <end position="20"/>
    </location>
</feature>
<feature type="compositionally biased region" description="Pro residues" evidence="1">
    <location>
        <begin position="118"/>
        <end position="134"/>
    </location>
</feature>
<accession>T1EG63</accession>
<reference evidence="4" key="1">
    <citation type="submission" date="2012-12" db="EMBL/GenBank/DDBJ databases">
        <authorList>
            <person name="Hellsten U."/>
            <person name="Grimwood J."/>
            <person name="Chapman J.A."/>
            <person name="Shapiro H."/>
            <person name="Aerts A."/>
            <person name="Otillar R.P."/>
            <person name="Terry A.Y."/>
            <person name="Boore J.L."/>
            <person name="Simakov O."/>
            <person name="Marletaz F."/>
            <person name="Cho S.-J."/>
            <person name="Edsinger-Gonzales E."/>
            <person name="Havlak P."/>
            <person name="Kuo D.-H."/>
            <person name="Larsson T."/>
            <person name="Lv J."/>
            <person name="Arendt D."/>
            <person name="Savage R."/>
            <person name="Osoegawa K."/>
            <person name="de Jong P."/>
            <person name="Lindberg D.R."/>
            <person name="Seaver E.C."/>
            <person name="Weisblat D.A."/>
            <person name="Putnam N.H."/>
            <person name="Grigoriev I.V."/>
            <person name="Rokhsar D.S."/>
        </authorList>
    </citation>
    <scope>NUCLEOTIDE SEQUENCE</scope>
</reference>
<dbReference type="EnsemblMetazoa" id="HelroT115096">
    <property type="protein sequence ID" value="HelroP115096"/>
    <property type="gene ID" value="HelroG115096"/>
</dbReference>
<evidence type="ECO:0000313" key="2">
    <source>
        <dbReference type="EMBL" id="ESN94775.1"/>
    </source>
</evidence>
<dbReference type="RefSeq" id="XP_009027135.1">
    <property type="nucleotide sequence ID" value="XM_009028887.1"/>
</dbReference>
<evidence type="ECO:0000313" key="4">
    <source>
        <dbReference type="Proteomes" id="UP000015101"/>
    </source>
</evidence>
<organism evidence="3 4">
    <name type="scientific">Helobdella robusta</name>
    <name type="common">Californian leech</name>
    <dbReference type="NCBI Taxonomy" id="6412"/>
    <lineage>
        <taxon>Eukaryota</taxon>
        <taxon>Metazoa</taxon>
        <taxon>Spiralia</taxon>
        <taxon>Lophotrochozoa</taxon>
        <taxon>Annelida</taxon>
        <taxon>Clitellata</taxon>
        <taxon>Hirudinea</taxon>
        <taxon>Rhynchobdellida</taxon>
        <taxon>Glossiphoniidae</taxon>
        <taxon>Helobdella</taxon>
    </lineage>
</organism>
<dbReference type="GeneID" id="20195565"/>
<dbReference type="KEGG" id="hro:HELRODRAFT_115096"/>
<dbReference type="InParanoid" id="T1EG63"/>
<sequence length="134" mass="14334">MVSSSSDEVIDLTGDDDDDYRYEVEDSKEGLESLKKAMEEEMRVKELLTSQSAPSRTLKQTTLLPILNQQNTSASNSNIGSAATTSASGSFKNNRLNANGVEQVPQPIALTFNSRASTPPPPLPPSSPPPSSSH</sequence>
<evidence type="ECO:0000256" key="1">
    <source>
        <dbReference type="SAM" id="MobiDB-lite"/>
    </source>
</evidence>
<keyword evidence="4" id="KW-1185">Reference proteome</keyword>
<reference evidence="2 4" key="2">
    <citation type="journal article" date="2013" name="Nature">
        <title>Insights into bilaterian evolution from three spiralian genomes.</title>
        <authorList>
            <person name="Simakov O."/>
            <person name="Marletaz F."/>
            <person name="Cho S.J."/>
            <person name="Edsinger-Gonzales E."/>
            <person name="Havlak P."/>
            <person name="Hellsten U."/>
            <person name="Kuo D.H."/>
            <person name="Larsson T."/>
            <person name="Lv J."/>
            <person name="Arendt D."/>
            <person name="Savage R."/>
            <person name="Osoegawa K."/>
            <person name="de Jong P."/>
            <person name="Grimwood J."/>
            <person name="Chapman J.A."/>
            <person name="Shapiro H."/>
            <person name="Aerts A."/>
            <person name="Otillar R.P."/>
            <person name="Terry A.Y."/>
            <person name="Boore J.L."/>
            <person name="Grigoriev I.V."/>
            <person name="Lindberg D.R."/>
            <person name="Seaver E.C."/>
            <person name="Weisblat D.A."/>
            <person name="Putnam N.H."/>
            <person name="Rokhsar D.S."/>
        </authorList>
    </citation>
    <scope>NUCLEOTIDE SEQUENCE</scope>
</reference>